<feature type="compositionally biased region" description="Polar residues" evidence="1">
    <location>
        <begin position="393"/>
        <end position="405"/>
    </location>
</feature>
<comment type="caution">
    <text evidence="3">The sequence shown here is derived from an EMBL/GenBank/DDBJ whole genome shotgun (WGS) entry which is preliminary data.</text>
</comment>
<keyword evidence="4" id="KW-1185">Reference proteome</keyword>
<dbReference type="GO" id="GO:0004540">
    <property type="term" value="F:RNA nuclease activity"/>
    <property type="evidence" value="ECO:0007669"/>
    <property type="project" value="InterPro"/>
</dbReference>
<accession>A0A9W8MCC2</accession>
<protein>
    <recommendedName>
        <fullName evidence="2">NYN domain-containing protein</fullName>
    </recommendedName>
</protein>
<feature type="region of interest" description="Disordered" evidence="1">
    <location>
        <begin position="393"/>
        <end position="506"/>
    </location>
</feature>
<feature type="region of interest" description="Disordered" evidence="1">
    <location>
        <begin position="279"/>
        <end position="374"/>
    </location>
</feature>
<dbReference type="InterPro" id="IPR021139">
    <property type="entry name" value="NYN"/>
</dbReference>
<reference evidence="3" key="1">
    <citation type="submission" date="2022-06" db="EMBL/GenBank/DDBJ databases">
        <title>Genome Sequence of Candolleomyces eurysporus.</title>
        <authorList>
            <person name="Buettner E."/>
        </authorList>
    </citation>
    <scope>NUCLEOTIDE SEQUENCE</scope>
    <source>
        <strain evidence="3">VTCC 930004</strain>
    </source>
</reference>
<organism evidence="3 4">
    <name type="scientific">Candolleomyces eurysporus</name>
    <dbReference type="NCBI Taxonomy" id="2828524"/>
    <lineage>
        <taxon>Eukaryota</taxon>
        <taxon>Fungi</taxon>
        <taxon>Dikarya</taxon>
        <taxon>Basidiomycota</taxon>
        <taxon>Agaricomycotina</taxon>
        <taxon>Agaricomycetes</taxon>
        <taxon>Agaricomycetidae</taxon>
        <taxon>Agaricales</taxon>
        <taxon>Agaricineae</taxon>
        <taxon>Psathyrellaceae</taxon>
        <taxon>Candolleomyces</taxon>
    </lineage>
</organism>
<name>A0A9W8MCC2_9AGAR</name>
<evidence type="ECO:0000259" key="2">
    <source>
        <dbReference type="Pfam" id="PF01936"/>
    </source>
</evidence>
<feature type="non-terminal residue" evidence="3">
    <location>
        <position position="506"/>
    </location>
</feature>
<feature type="compositionally biased region" description="Polar residues" evidence="1">
    <location>
        <begin position="285"/>
        <end position="298"/>
    </location>
</feature>
<dbReference type="Gene3D" id="3.40.50.1010">
    <property type="entry name" value="5'-nuclease"/>
    <property type="match status" value="1"/>
</dbReference>
<feature type="compositionally biased region" description="Basic and acidic residues" evidence="1">
    <location>
        <begin position="317"/>
        <end position="327"/>
    </location>
</feature>
<evidence type="ECO:0000256" key="1">
    <source>
        <dbReference type="SAM" id="MobiDB-lite"/>
    </source>
</evidence>
<feature type="domain" description="NYN" evidence="2">
    <location>
        <begin position="7"/>
        <end position="135"/>
    </location>
</feature>
<evidence type="ECO:0000313" key="4">
    <source>
        <dbReference type="Proteomes" id="UP001140091"/>
    </source>
</evidence>
<dbReference type="Proteomes" id="UP001140091">
    <property type="component" value="Unassembled WGS sequence"/>
</dbReference>
<dbReference type="EMBL" id="JANBPK010001265">
    <property type="protein sequence ID" value="KAJ2923918.1"/>
    <property type="molecule type" value="Genomic_DNA"/>
</dbReference>
<sequence>MSRANGVAVFWNLDHSPLPDAGPSTTTKGIRRICQIFGETIKVFKAYSSSIITPAASASLLHTQGVTVTYSPSSSRKSVIVTHMTVEILVKVMDDKTIGTIVLIAADRDYAYMIARVMDRGIRVVVMAPNGTACSSSCLLWPDAAILADNMEVVPGLGAAVAPDTMEAIPGLGVAVAADTMEEIPGLGAAITTGPLGFTADRIGDKSMDTESDEEVEIVNHLLMQDDDEGSDCDIICSRDGEYEAGVESDRHTEVKNWNLTIDKPYILPFIPLPNGLGGDENRNDSSSIKWPNLTTSDGYRHCPPPIPSRSGAFRPQIDESSRDDGHSTSPWQYTHPLSLRTPEFKPPSNDCRGDVGGSDERRGDKDGSYLNYGNSSGPCAVNTYLPIPFQSPFTRPPNLNTPSQEPKKEGWDWKPKDGSFWTTPPPTQFTIDPWYSWRSSKKQKQGWGKRNDRGPANNSNPATPRHYLPNYPPSASGSGYPVQHLGKRKRRQTHSDPAKKTRIGF</sequence>
<feature type="compositionally biased region" description="Basic and acidic residues" evidence="1">
    <location>
        <begin position="406"/>
        <end position="418"/>
    </location>
</feature>
<dbReference type="OrthoDB" id="10346159at2759"/>
<dbReference type="AlphaFoldDB" id="A0A9W8MCC2"/>
<proteinExistence type="predicted"/>
<evidence type="ECO:0000313" key="3">
    <source>
        <dbReference type="EMBL" id="KAJ2923918.1"/>
    </source>
</evidence>
<dbReference type="Pfam" id="PF01936">
    <property type="entry name" value="NYN"/>
    <property type="match status" value="1"/>
</dbReference>
<feature type="compositionally biased region" description="Basic and acidic residues" evidence="1">
    <location>
        <begin position="359"/>
        <end position="368"/>
    </location>
</feature>
<gene>
    <name evidence="3" type="ORF">H1R20_g13176</name>
</gene>